<dbReference type="EMBL" id="JAVRAA010000005">
    <property type="protein sequence ID" value="MDT0337496.1"/>
    <property type="molecule type" value="Genomic_DNA"/>
</dbReference>
<organism evidence="1">
    <name type="scientific">Herbaspirillum huttiense subsp. nephrolepidis</name>
    <dbReference type="NCBI Taxonomy" id="3075126"/>
    <lineage>
        <taxon>Bacteria</taxon>
        <taxon>Pseudomonadati</taxon>
        <taxon>Pseudomonadota</taxon>
        <taxon>Betaproteobacteria</taxon>
        <taxon>Burkholderiales</taxon>
        <taxon>Oxalobacteraceae</taxon>
        <taxon>Herbaspirillum</taxon>
    </lineage>
</organism>
<proteinExistence type="predicted"/>
<dbReference type="AlphaFoldDB" id="A0AAE4G905"/>
<gene>
    <name evidence="1" type="ORF">RJN63_11700</name>
</gene>
<comment type="caution">
    <text evidence="1">The sequence shown here is derived from an EMBL/GenBank/DDBJ whole genome shotgun (WGS) entry which is preliminary data.</text>
</comment>
<reference evidence="1" key="1">
    <citation type="submission" date="2023-02" db="EMBL/GenBank/DDBJ databases">
        <title>Description of Herbaspirillum huttiense subsp. nephrolepsisexaltata and Herbaspirillum huttiense subsp. lycopersicon.</title>
        <authorList>
            <person name="Poudel M."/>
            <person name="Sharma A."/>
            <person name="Goss E."/>
            <person name="Tapia J.H."/>
            <person name="Harmon C.M."/>
            <person name="Jones J.B."/>
        </authorList>
    </citation>
    <scope>NUCLEOTIDE SEQUENCE</scope>
    <source>
        <strain evidence="1">NC40101</strain>
    </source>
</reference>
<accession>A0AAE4G905</accession>
<dbReference type="RefSeq" id="WP_284076965.1">
    <property type="nucleotide sequence ID" value="NZ_JAVLSM010000007.1"/>
</dbReference>
<name>A0AAE4G905_9BURK</name>
<evidence type="ECO:0000313" key="1">
    <source>
        <dbReference type="EMBL" id="MDT0337496.1"/>
    </source>
</evidence>
<protein>
    <submittedName>
        <fullName evidence="1">Uncharacterized protein</fullName>
    </submittedName>
</protein>
<sequence length="63" mass="7127">MDMELLKKPNLMGKYEVNFRTRTGEVVSESLGYFGTMDDPEKAGRDRVRGQAGEFISVIHVGY</sequence>